<evidence type="ECO:0000313" key="2">
    <source>
        <dbReference type="EMBL" id="KYQ59219.1"/>
    </source>
</evidence>
<proteinExistence type="predicted"/>
<name>A0A151XFR5_9HYME</name>
<dbReference type="EMBL" id="KQ982182">
    <property type="protein sequence ID" value="KYQ59219.1"/>
    <property type="molecule type" value="Genomic_DNA"/>
</dbReference>
<dbReference type="Proteomes" id="UP000075809">
    <property type="component" value="Unassembled WGS sequence"/>
</dbReference>
<feature type="compositionally biased region" description="Basic and acidic residues" evidence="1">
    <location>
        <begin position="49"/>
        <end position="73"/>
    </location>
</feature>
<reference evidence="2 3" key="1">
    <citation type="submission" date="2015-09" db="EMBL/GenBank/DDBJ databases">
        <title>Trachymyrmex zeteki WGS genome.</title>
        <authorList>
            <person name="Nygaard S."/>
            <person name="Hu H."/>
            <person name="Boomsma J."/>
            <person name="Zhang G."/>
        </authorList>
    </citation>
    <scope>NUCLEOTIDE SEQUENCE [LARGE SCALE GENOMIC DNA]</scope>
    <source>
        <strain evidence="2">Tzet28-1</strain>
        <tissue evidence="2">Whole body</tissue>
    </source>
</reference>
<protein>
    <submittedName>
        <fullName evidence="2">Uncharacterized protein</fullName>
    </submittedName>
</protein>
<evidence type="ECO:0000256" key="1">
    <source>
        <dbReference type="SAM" id="MobiDB-lite"/>
    </source>
</evidence>
<feature type="region of interest" description="Disordered" evidence="1">
    <location>
        <begin position="48"/>
        <end position="76"/>
    </location>
</feature>
<keyword evidence="3" id="KW-1185">Reference proteome</keyword>
<evidence type="ECO:0000313" key="3">
    <source>
        <dbReference type="Proteomes" id="UP000075809"/>
    </source>
</evidence>
<dbReference type="AlphaFoldDB" id="A0A151XFR5"/>
<sequence length="120" mass="13569">MTTGSDIAGPPTSGSVWKPQRQRLTTYRDSCHGRAVCQPSFIDSAVESRVSKLTETERREGRYDEEYEREKDANRKKRVIRSPTAVSPLNPYHVAHGRVLTALFVSNPSRACLTLTRKLH</sequence>
<accession>A0A151XFR5</accession>
<gene>
    <name evidence="2" type="ORF">ALC60_01805</name>
</gene>
<feature type="region of interest" description="Disordered" evidence="1">
    <location>
        <begin position="1"/>
        <end position="21"/>
    </location>
</feature>
<organism evidence="2 3">
    <name type="scientific">Mycetomoellerius zeteki</name>
    <dbReference type="NCBI Taxonomy" id="64791"/>
    <lineage>
        <taxon>Eukaryota</taxon>
        <taxon>Metazoa</taxon>
        <taxon>Ecdysozoa</taxon>
        <taxon>Arthropoda</taxon>
        <taxon>Hexapoda</taxon>
        <taxon>Insecta</taxon>
        <taxon>Pterygota</taxon>
        <taxon>Neoptera</taxon>
        <taxon>Endopterygota</taxon>
        <taxon>Hymenoptera</taxon>
        <taxon>Apocrita</taxon>
        <taxon>Aculeata</taxon>
        <taxon>Formicoidea</taxon>
        <taxon>Formicidae</taxon>
        <taxon>Myrmicinae</taxon>
        <taxon>Mycetomoellerius</taxon>
    </lineage>
</organism>